<feature type="chain" id="PRO_5036459154" description="Secreted protein" evidence="1">
    <location>
        <begin position="23"/>
        <end position="101"/>
    </location>
</feature>
<protein>
    <recommendedName>
        <fullName evidence="4">Secreted protein</fullName>
    </recommendedName>
</protein>
<keyword evidence="1" id="KW-0732">Signal</keyword>
<sequence length="101" mass="11466">MLARSLVCCILRFGISTGLSDGAVCGFYGCENDFDWGKLRVHVLLYVRDRKRSNTSRETAHSRPWSGASLRCSPSKYHTWKSALVQSSESFRVESFTHFTL</sequence>
<accession>A0A8X6PAN2</accession>
<gene>
    <name evidence="2" type="ORF">NPIL_376951</name>
</gene>
<dbReference type="EMBL" id="BMAW01018163">
    <property type="protein sequence ID" value="GFT57210.1"/>
    <property type="molecule type" value="Genomic_DNA"/>
</dbReference>
<feature type="signal peptide" evidence="1">
    <location>
        <begin position="1"/>
        <end position="22"/>
    </location>
</feature>
<dbReference type="Proteomes" id="UP000887013">
    <property type="component" value="Unassembled WGS sequence"/>
</dbReference>
<dbReference type="AlphaFoldDB" id="A0A8X6PAN2"/>
<evidence type="ECO:0000313" key="3">
    <source>
        <dbReference type="Proteomes" id="UP000887013"/>
    </source>
</evidence>
<organism evidence="2 3">
    <name type="scientific">Nephila pilipes</name>
    <name type="common">Giant wood spider</name>
    <name type="synonym">Nephila maculata</name>
    <dbReference type="NCBI Taxonomy" id="299642"/>
    <lineage>
        <taxon>Eukaryota</taxon>
        <taxon>Metazoa</taxon>
        <taxon>Ecdysozoa</taxon>
        <taxon>Arthropoda</taxon>
        <taxon>Chelicerata</taxon>
        <taxon>Arachnida</taxon>
        <taxon>Araneae</taxon>
        <taxon>Araneomorphae</taxon>
        <taxon>Entelegynae</taxon>
        <taxon>Araneoidea</taxon>
        <taxon>Nephilidae</taxon>
        <taxon>Nephila</taxon>
    </lineage>
</organism>
<comment type="caution">
    <text evidence="2">The sequence shown here is derived from an EMBL/GenBank/DDBJ whole genome shotgun (WGS) entry which is preliminary data.</text>
</comment>
<evidence type="ECO:0000313" key="2">
    <source>
        <dbReference type="EMBL" id="GFT57210.1"/>
    </source>
</evidence>
<name>A0A8X6PAN2_NEPPI</name>
<evidence type="ECO:0008006" key="4">
    <source>
        <dbReference type="Google" id="ProtNLM"/>
    </source>
</evidence>
<keyword evidence="3" id="KW-1185">Reference proteome</keyword>
<proteinExistence type="predicted"/>
<reference evidence="2" key="1">
    <citation type="submission" date="2020-08" db="EMBL/GenBank/DDBJ databases">
        <title>Multicomponent nature underlies the extraordinary mechanical properties of spider dragline silk.</title>
        <authorList>
            <person name="Kono N."/>
            <person name="Nakamura H."/>
            <person name="Mori M."/>
            <person name="Yoshida Y."/>
            <person name="Ohtoshi R."/>
            <person name="Malay A.D."/>
            <person name="Moran D.A.P."/>
            <person name="Tomita M."/>
            <person name="Numata K."/>
            <person name="Arakawa K."/>
        </authorList>
    </citation>
    <scope>NUCLEOTIDE SEQUENCE</scope>
</reference>
<evidence type="ECO:0000256" key="1">
    <source>
        <dbReference type="SAM" id="SignalP"/>
    </source>
</evidence>